<accession>A0A6A5VYK3</accession>
<gene>
    <name evidence="6" type="ORF">P154DRAFT_367137</name>
</gene>
<dbReference type="GO" id="GO:0008270">
    <property type="term" value="F:zinc ion binding"/>
    <property type="evidence" value="ECO:0007669"/>
    <property type="project" value="InterPro"/>
</dbReference>
<feature type="region of interest" description="Disordered" evidence="4">
    <location>
        <begin position="61"/>
        <end position="84"/>
    </location>
</feature>
<dbReference type="InterPro" id="IPR036864">
    <property type="entry name" value="Zn2-C6_fun-type_DNA-bd_sf"/>
</dbReference>
<proteinExistence type="predicted"/>
<dbReference type="Proteomes" id="UP000799779">
    <property type="component" value="Unassembled WGS sequence"/>
</dbReference>
<feature type="domain" description="Zn(2)-C6 fungal-type" evidence="5">
    <location>
        <begin position="20"/>
        <end position="52"/>
    </location>
</feature>
<protein>
    <recommendedName>
        <fullName evidence="5">Zn(2)-C6 fungal-type domain-containing protein</fullName>
    </recommendedName>
</protein>
<dbReference type="GO" id="GO:0000981">
    <property type="term" value="F:DNA-binding transcription factor activity, RNA polymerase II-specific"/>
    <property type="evidence" value="ECO:0007669"/>
    <property type="project" value="InterPro"/>
</dbReference>
<dbReference type="CDD" id="cd12148">
    <property type="entry name" value="fungal_TF_MHR"/>
    <property type="match status" value="1"/>
</dbReference>
<dbReference type="PANTHER" id="PTHR31001">
    <property type="entry name" value="UNCHARACTERIZED TRANSCRIPTIONAL REGULATORY PROTEIN"/>
    <property type="match status" value="1"/>
</dbReference>
<organism evidence="6 7">
    <name type="scientific">Amniculicola lignicola CBS 123094</name>
    <dbReference type="NCBI Taxonomy" id="1392246"/>
    <lineage>
        <taxon>Eukaryota</taxon>
        <taxon>Fungi</taxon>
        <taxon>Dikarya</taxon>
        <taxon>Ascomycota</taxon>
        <taxon>Pezizomycotina</taxon>
        <taxon>Dothideomycetes</taxon>
        <taxon>Pleosporomycetidae</taxon>
        <taxon>Pleosporales</taxon>
        <taxon>Amniculicolaceae</taxon>
        <taxon>Amniculicola</taxon>
    </lineage>
</organism>
<dbReference type="OrthoDB" id="4898680at2759"/>
<dbReference type="Pfam" id="PF00172">
    <property type="entry name" value="Zn_clus"/>
    <property type="match status" value="1"/>
</dbReference>
<dbReference type="GO" id="GO:0005634">
    <property type="term" value="C:nucleus"/>
    <property type="evidence" value="ECO:0007669"/>
    <property type="project" value="UniProtKB-SubCell"/>
</dbReference>
<dbReference type="EMBL" id="ML977654">
    <property type="protein sequence ID" value="KAF1994633.1"/>
    <property type="molecule type" value="Genomic_DNA"/>
</dbReference>
<keyword evidence="2" id="KW-0479">Metal-binding</keyword>
<dbReference type="SUPFAM" id="SSF57701">
    <property type="entry name" value="Zn2/Cys6 DNA-binding domain"/>
    <property type="match status" value="1"/>
</dbReference>
<evidence type="ECO:0000256" key="3">
    <source>
        <dbReference type="ARBA" id="ARBA00023242"/>
    </source>
</evidence>
<evidence type="ECO:0000313" key="6">
    <source>
        <dbReference type="EMBL" id="KAF1994633.1"/>
    </source>
</evidence>
<evidence type="ECO:0000256" key="4">
    <source>
        <dbReference type="SAM" id="MobiDB-lite"/>
    </source>
</evidence>
<dbReference type="SMART" id="SM00066">
    <property type="entry name" value="GAL4"/>
    <property type="match status" value="1"/>
</dbReference>
<dbReference type="PANTHER" id="PTHR31001:SF40">
    <property type="entry name" value="ZN(II)2CYS6 TRANSCRIPTION FACTOR (EUROFUNG)"/>
    <property type="match status" value="1"/>
</dbReference>
<dbReference type="GO" id="GO:0006351">
    <property type="term" value="P:DNA-templated transcription"/>
    <property type="evidence" value="ECO:0007669"/>
    <property type="project" value="InterPro"/>
</dbReference>
<dbReference type="InterPro" id="IPR001138">
    <property type="entry name" value="Zn2Cys6_DnaBD"/>
</dbReference>
<dbReference type="AlphaFoldDB" id="A0A6A5VYK3"/>
<comment type="subcellular location">
    <subcellularLocation>
        <location evidence="1">Nucleus</location>
    </subcellularLocation>
</comment>
<name>A0A6A5VYK3_9PLEO</name>
<keyword evidence="3" id="KW-0539">Nucleus</keyword>
<reference evidence="6" key="1">
    <citation type="journal article" date="2020" name="Stud. Mycol.">
        <title>101 Dothideomycetes genomes: a test case for predicting lifestyles and emergence of pathogens.</title>
        <authorList>
            <person name="Haridas S."/>
            <person name="Albert R."/>
            <person name="Binder M."/>
            <person name="Bloem J."/>
            <person name="Labutti K."/>
            <person name="Salamov A."/>
            <person name="Andreopoulos B."/>
            <person name="Baker S."/>
            <person name="Barry K."/>
            <person name="Bills G."/>
            <person name="Bluhm B."/>
            <person name="Cannon C."/>
            <person name="Castanera R."/>
            <person name="Culley D."/>
            <person name="Daum C."/>
            <person name="Ezra D."/>
            <person name="Gonzalez J."/>
            <person name="Henrissat B."/>
            <person name="Kuo A."/>
            <person name="Liang C."/>
            <person name="Lipzen A."/>
            <person name="Lutzoni F."/>
            <person name="Magnuson J."/>
            <person name="Mondo S."/>
            <person name="Nolan M."/>
            <person name="Ohm R."/>
            <person name="Pangilinan J."/>
            <person name="Park H.-J."/>
            <person name="Ramirez L."/>
            <person name="Alfaro M."/>
            <person name="Sun H."/>
            <person name="Tritt A."/>
            <person name="Yoshinaga Y."/>
            <person name="Zwiers L.-H."/>
            <person name="Turgeon B."/>
            <person name="Goodwin S."/>
            <person name="Spatafora J."/>
            <person name="Crous P."/>
            <person name="Grigoriev I."/>
        </authorList>
    </citation>
    <scope>NUCLEOTIDE SEQUENCE</scope>
    <source>
        <strain evidence="6">CBS 123094</strain>
    </source>
</reference>
<dbReference type="GO" id="GO:0003677">
    <property type="term" value="F:DNA binding"/>
    <property type="evidence" value="ECO:0007669"/>
    <property type="project" value="InterPro"/>
</dbReference>
<evidence type="ECO:0000256" key="2">
    <source>
        <dbReference type="ARBA" id="ARBA00022723"/>
    </source>
</evidence>
<dbReference type="CDD" id="cd00067">
    <property type="entry name" value="GAL4"/>
    <property type="match status" value="1"/>
</dbReference>
<sequence length="724" mass="81451">MSYQNRKMNENYRRNGKLQSCEPCRKGKLRCDHMTPTCGRCARRNKPEQCVYHPAPLTKKAPVTRTPESLTSTPPAPAPAEIIGGNLPSLPRLAFPQASPVGLPRAARASSLPAQPICQPANESRLPTSDCQFRSDVFERTSSFVSYSAILNENESQIGILPNNPTVPTSSISQSHIERGATVLLFLKNLPLYGKYIDKWFTFTHGMVIVEPMCKIWTAGIWSVWHKTLQSTRASDLRFMSEKVWSNTTKPLSQLLNRHTTPTEFSASVTGENLRWEIVGIVMTLVCLVSQTLHDGDAIFCPPNEPPLDRRALATETANAAEACVKMCTDFDIMNDLFLWLLYEFTVAFNSMRTKGSYMNWQRSGYLNLAIMSFGLHEEIKVDDDTPFFITELRKRLFITCYDNDKYTASFVGRPPRLTRQYCRIQLPLDLTDAQLMSDGLDLDAAIASLDEDGWNQRGLIQRSTFSRLFATNALMVEEILEISLGVSLSSDEIVHRAADIERRALQLRENCPSFLRIDPNNIWDKKHTPVETVFLAYIHLADLGYHFLLQRTLVKKVGADSTKLLNVSREIFTFVLALANGREGLRDFQMDWEQVLTMYGIPSAAVIAVELLHQEKDPCSISATTRPLPRSDTIQDLSVFVACLGNVWSVNGHSICERGRKFLKKVLDTILEPASATIHSSSSVEGLGETTFTTPLFQTGNDADFLKWLEGMDWEQDSWGNIN</sequence>
<dbReference type="PROSITE" id="PS00463">
    <property type="entry name" value="ZN2_CY6_FUNGAL_1"/>
    <property type="match status" value="1"/>
</dbReference>
<dbReference type="InterPro" id="IPR050613">
    <property type="entry name" value="Sec_Metabolite_Reg"/>
</dbReference>
<dbReference type="Pfam" id="PF04082">
    <property type="entry name" value="Fungal_trans"/>
    <property type="match status" value="1"/>
</dbReference>
<keyword evidence="7" id="KW-1185">Reference proteome</keyword>
<dbReference type="PROSITE" id="PS50048">
    <property type="entry name" value="ZN2_CY6_FUNGAL_2"/>
    <property type="match status" value="1"/>
</dbReference>
<dbReference type="InterPro" id="IPR007219">
    <property type="entry name" value="XnlR_reg_dom"/>
</dbReference>
<evidence type="ECO:0000313" key="7">
    <source>
        <dbReference type="Proteomes" id="UP000799779"/>
    </source>
</evidence>
<dbReference type="Gene3D" id="4.10.240.10">
    <property type="entry name" value="Zn(2)-C6 fungal-type DNA-binding domain"/>
    <property type="match status" value="1"/>
</dbReference>
<evidence type="ECO:0000256" key="1">
    <source>
        <dbReference type="ARBA" id="ARBA00004123"/>
    </source>
</evidence>
<evidence type="ECO:0000259" key="5">
    <source>
        <dbReference type="PROSITE" id="PS50048"/>
    </source>
</evidence>